<dbReference type="InterPro" id="IPR032284">
    <property type="entry name" value="RecQ_Zn-bd"/>
</dbReference>
<dbReference type="GO" id="GO:0016887">
    <property type="term" value="F:ATP hydrolysis activity"/>
    <property type="evidence" value="ECO:0007669"/>
    <property type="project" value="RHEA"/>
</dbReference>
<dbReference type="Proteomes" id="UP000031056">
    <property type="component" value="Unassembled WGS sequence"/>
</dbReference>
<dbReference type="CDD" id="cd18794">
    <property type="entry name" value="SF2_C_RecQ"/>
    <property type="match status" value="1"/>
</dbReference>
<evidence type="ECO:0000256" key="1">
    <source>
        <dbReference type="ARBA" id="ARBA00004123"/>
    </source>
</evidence>
<keyword evidence="9 11" id="KW-0539">Nucleus</keyword>
<evidence type="ECO:0000256" key="2">
    <source>
        <dbReference type="ARBA" id="ARBA00005446"/>
    </source>
</evidence>
<keyword evidence="6 11" id="KW-0067">ATP-binding</keyword>
<comment type="similarity">
    <text evidence="2 11">Belongs to the helicase family. RecQ subfamily.</text>
</comment>
<evidence type="ECO:0000256" key="3">
    <source>
        <dbReference type="ARBA" id="ARBA00022741"/>
    </source>
</evidence>
<dbReference type="NCBIfam" id="TIGR00614">
    <property type="entry name" value="recQ_fam"/>
    <property type="match status" value="1"/>
</dbReference>
<dbReference type="Gene3D" id="1.10.10.10">
    <property type="entry name" value="Winged helix-like DNA-binding domain superfamily/Winged helix DNA-binding domain"/>
    <property type="match status" value="1"/>
</dbReference>
<comment type="subcellular location">
    <subcellularLocation>
        <location evidence="1 11">Nucleus</location>
    </subcellularLocation>
</comment>
<dbReference type="SMART" id="SM00490">
    <property type="entry name" value="HELICc"/>
    <property type="match status" value="1"/>
</dbReference>
<dbReference type="GO" id="GO:0005634">
    <property type="term" value="C:nucleus"/>
    <property type="evidence" value="ECO:0007669"/>
    <property type="project" value="UniProtKB-SubCell"/>
</dbReference>
<evidence type="ECO:0000256" key="5">
    <source>
        <dbReference type="ARBA" id="ARBA00022806"/>
    </source>
</evidence>
<evidence type="ECO:0000256" key="6">
    <source>
        <dbReference type="ARBA" id="ARBA00022840"/>
    </source>
</evidence>
<dbReference type="Pfam" id="PF00270">
    <property type="entry name" value="DEAD"/>
    <property type="match status" value="1"/>
</dbReference>
<evidence type="ECO:0000256" key="10">
    <source>
        <dbReference type="ARBA" id="ARBA00034617"/>
    </source>
</evidence>
<comment type="catalytic activity">
    <reaction evidence="11">
        <text>ATP + H2O = ADP + phosphate + H(+)</text>
        <dbReference type="Rhea" id="RHEA:13065"/>
        <dbReference type="ChEBI" id="CHEBI:15377"/>
        <dbReference type="ChEBI" id="CHEBI:15378"/>
        <dbReference type="ChEBI" id="CHEBI:30616"/>
        <dbReference type="ChEBI" id="CHEBI:43474"/>
        <dbReference type="ChEBI" id="CHEBI:456216"/>
    </reaction>
</comment>
<comment type="catalytic activity">
    <reaction evidence="10 11">
        <text>Couples ATP hydrolysis with the unwinding of duplex DNA by translocating in the 3'-5' direction.</text>
        <dbReference type="EC" id="5.6.2.4"/>
    </reaction>
</comment>
<dbReference type="InterPro" id="IPR004589">
    <property type="entry name" value="DNA_helicase_ATP-dep_RecQ"/>
</dbReference>
<keyword evidence="5 11" id="KW-0347">Helicase</keyword>
<dbReference type="GO" id="GO:0006260">
    <property type="term" value="P:DNA replication"/>
    <property type="evidence" value="ECO:0007669"/>
    <property type="project" value="InterPro"/>
</dbReference>
<dbReference type="FunFam" id="3.40.50.300:FF:001975">
    <property type="entry name" value="ATP-dependent DNA helicase"/>
    <property type="match status" value="1"/>
</dbReference>
<evidence type="ECO:0000256" key="11">
    <source>
        <dbReference type="RuleBase" id="RU364117"/>
    </source>
</evidence>
<dbReference type="InterPro" id="IPR027417">
    <property type="entry name" value="P-loop_NTPase"/>
</dbReference>
<dbReference type="InterPro" id="IPR011545">
    <property type="entry name" value="DEAD/DEAH_box_helicase_dom"/>
</dbReference>
<dbReference type="Pfam" id="PF00271">
    <property type="entry name" value="Helicase_C"/>
    <property type="match status" value="1"/>
</dbReference>
<dbReference type="GO" id="GO:0000724">
    <property type="term" value="P:double-strand break repair via homologous recombination"/>
    <property type="evidence" value="ECO:0007669"/>
    <property type="project" value="TreeGrafter"/>
</dbReference>
<evidence type="ECO:0000259" key="13">
    <source>
        <dbReference type="PROSITE" id="PS51194"/>
    </source>
</evidence>
<dbReference type="InterPro" id="IPR014001">
    <property type="entry name" value="Helicase_ATP-bd"/>
</dbReference>
<dbReference type="GO" id="GO:0003677">
    <property type="term" value="F:DNA binding"/>
    <property type="evidence" value="ECO:0007669"/>
    <property type="project" value="UniProtKB-KW"/>
</dbReference>
<dbReference type="InterPro" id="IPR001650">
    <property type="entry name" value="Helicase_C-like"/>
</dbReference>
<dbReference type="GO" id="GO:0005694">
    <property type="term" value="C:chromosome"/>
    <property type="evidence" value="ECO:0007669"/>
    <property type="project" value="TreeGrafter"/>
</dbReference>
<dbReference type="STRING" id="1354746.A0A0B2UJH3"/>
<gene>
    <name evidence="14" type="ORF">M896_081100</name>
</gene>
<keyword evidence="8" id="KW-0413">Isomerase</keyword>
<evidence type="ECO:0000313" key="14">
    <source>
        <dbReference type="EMBL" id="KHN69374.1"/>
    </source>
</evidence>
<dbReference type="SUPFAM" id="SSF52540">
    <property type="entry name" value="P-loop containing nucleoside triphosphate hydrolases"/>
    <property type="match status" value="2"/>
</dbReference>
<dbReference type="GO" id="GO:0009378">
    <property type="term" value="F:four-way junction helicase activity"/>
    <property type="evidence" value="ECO:0007669"/>
    <property type="project" value="TreeGrafter"/>
</dbReference>
<dbReference type="RefSeq" id="XP_014563416.1">
    <property type="nucleotide sequence ID" value="XM_014707930.1"/>
</dbReference>
<dbReference type="PANTHER" id="PTHR13710">
    <property type="entry name" value="DNA HELICASE RECQ FAMILY MEMBER"/>
    <property type="match status" value="1"/>
</dbReference>
<dbReference type="EC" id="5.6.2.4" evidence="11"/>
<dbReference type="HOGENOM" id="CLU_001103_15_0_1"/>
<dbReference type="CDD" id="cd17920">
    <property type="entry name" value="DEXHc_RecQ"/>
    <property type="match status" value="1"/>
</dbReference>
<feature type="domain" description="Helicase ATP-binding" evidence="12">
    <location>
        <begin position="228"/>
        <end position="403"/>
    </location>
</feature>
<comment type="caution">
    <text evidence="14">The sequence shown here is derived from an EMBL/GenBank/DDBJ whole genome shotgun (WGS) entry which is preliminary data.</text>
</comment>
<dbReference type="VEuPathDB" id="MicrosporidiaDB:M896_081100"/>
<dbReference type="Gene3D" id="3.40.50.300">
    <property type="entry name" value="P-loop containing nucleotide triphosphate hydrolases"/>
    <property type="match status" value="2"/>
</dbReference>
<evidence type="ECO:0000256" key="9">
    <source>
        <dbReference type="ARBA" id="ARBA00023242"/>
    </source>
</evidence>
<dbReference type="GO" id="GO:0043138">
    <property type="term" value="F:3'-5' DNA helicase activity"/>
    <property type="evidence" value="ECO:0007669"/>
    <property type="project" value="UniProtKB-EC"/>
</dbReference>
<evidence type="ECO:0000256" key="8">
    <source>
        <dbReference type="ARBA" id="ARBA00023235"/>
    </source>
</evidence>
<keyword evidence="4 11" id="KW-0378">Hydrolase</keyword>
<dbReference type="Pfam" id="PF09382">
    <property type="entry name" value="RQC"/>
    <property type="match status" value="1"/>
</dbReference>
<evidence type="ECO:0000256" key="4">
    <source>
        <dbReference type="ARBA" id="ARBA00022801"/>
    </source>
</evidence>
<dbReference type="OrthoDB" id="10261556at2759"/>
<evidence type="ECO:0000259" key="12">
    <source>
        <dbReference type="PROSITE" id="PS51192"/>
    </source>
</evidence>
<dbReference type="GO" id="GO:0005737">
    <property type="term" value="C:cytoplasm"/>
    <property type="evidence" value="ECO:0007669"/>
    <property type="project" value="TreeGrafter"/>
</dbReference>
<keyword evidence="7" id="KW-0238">DNA-binding</keyword>
<organism evidence="14 15">
    <name type="scientific">Ordospora colligata OC4</name>
    <dbReference type="NCBI Taxonomy" id="1354746"/>
    <lineage>
        <taxon>Eukaryota</taxon>
        <taxon>Fungi</taxon>
        <taxon>Fungi incertae sedis</taxon>
        <taxon>Microsporidia</taxon>
        <taxon>Ordosporidae</taxon>
        <taxon>Ordospora</taxon>
    </lineage>
</organism>
<dbReference type="InterPro" id="IPR036388">
    <property type="entry name" value="WH-like_DNA-bd_sf"/>
</dbReference>
<dbReference type="EMBL" id="JOKQ01000008">
    <property type="protein sequence ID" value="KHN69374.1"/>
    <property type="molecule type" value="Genomic_DNA"/>
</dbReference>
<dbReference type="GeneID" id="26262150"/>
<dbReference type="PROSITE" id="PS51192">
    <property type="entry name" value="HELICASE_ATP_BIND_1"/>
    <property type="match status" value="1"/>
</dbReference>
<dbReference type="AlphaFoldDB" id="A0A0B2UJH3"/>
<dbReference type="InParanoid" id="A0A0B2UJH3"/>
<accession>A0A0B2UJH3</accession>
<sequence>MKSKHYELEDEEFFVNAVLNEKEMFSESDWNFDGMTSSSDGICDSIHDEESDSDIELVGVSNVSGDKHFGMKGDDTSSGSKIRTGVERLRFYANENRELTKKAIILETDELYKGGTDDLYVKKEVDYEYYSSLGDDISDISLSVAENQIESVEAIDPWDERRDEQNESCSFSNDMIRTTFLRSSLERGDSNEEGFMTSHEANPRCIEEFYLQKVFGMKEFRTNQREVICSCMAGRDVFVLMPTGGGKSICYQLPALIDDGITIVISPLLSLVQDQIYNLLQKGILALPINSNLSQSERSLVFDVLGGEETLCKIFYVTPELVAKSGHFHDVLSNLVRRNKLKRFVIDEAHCVSQWGHDFRPDYKELGSIRQRYPNVPIIALTATATQRVEMDILENLRIRGCERFRMSFNRANLRYEVRAKTSTVEIDMVSFVQTHFPDCCGIVYCTSKKECEMISERLRKYVKTAFYHAGLSKNERNSVQERWNNGDVKVIVATIAFGMGIDKKDVRFVIHYCIPKSLEGYYQETGRAGRDGLESVCVLFYTYGDKKKITFMIEKGDGGYEQKQRQRDDLEAVIQFCENKTDCRRMQVLAHFGEVFDANQCGKTCDNCRRESVVKKDYVKEAKDLILLVYTSNKITLCQTVDVYKGVSTKKSKEFFGSEYYGKGVKMSRTTIERILRNLISQGYIQEKVEAADRRFSWAYLIAKKTRIEKLEIVEEEEPVTLKKTDRKKPIKKIKR</sequence>
<dbReference type="SMART" id="SM00956">
    <property type="entry name" value="RQC"/>
    <property type="match status" value="1"/>
</dbReference>
<feature type="domain" description="Helicase C-terminal" evidence="13">
    <location>
        <begin position="432"/>
        <end position="572"/>
    </location>
</feature>
<evidence type="ECO:0000313" key="15">
    <source>
        <dbReference type="Proteomes" id="UP000031056"/>
    </source>
</evidence>
<protein>
    <recommendedName>
        <fullName evidence="11">ATP-dependent DNA helicase</fullName>
        <ecNumber evidence="11">5.6.2.4</ecNumber>
    </recommendedName>
</protein>
<reference evidence="14 15" key="1">
    <citation type="journal article" date="2014" name="MBio">
        <title>The Ordospora colligata genome; evolution of extreme reduction in microsporidia and host-to-parasite horizontal gene transfer.</title>
        <authorList>
            <person name="Pombert J.-F."/>
            <person name="Haag K.L."/>
            <person name="Beidas S."/>
            <person name="Ebert D."/>
            <person name="Keeling P.J."/>
        </authorList>
    </citation>
    <scope>NUCLEOTIDE SEQUENCE [LARGE SCALE GENOMIC DNA]</scope>
    <source>
        <strain evidence="14 15">OC4</strain>
    </source>
</reference>
<dbReference type="PANTHER" id="PTHR13710:SF153">
    <property type="entry name" value="RECQ-LIKE DNA HELICASE BLM"/>
    <property type="match status" value="1"/>
</dbReference>
<evidence type="ECO:0000256" key="7">
    <source>
        <dbReference type="ARBA" id="ARBA00023125"/>
    </source>
</evidence>
<keyword evidence="3 11" id="KW-0547">Nucleotide-binding</keyword>
<dbReference type="InterPro" id="IPR018982">
    <property type="entry name" value="RQC_domain"/>
</dbReference>
<proteinExistence type="inferred from homology"/>
<dbReference type="GO" id="GO:0005524">
    <property type="term" value="F:ATP binding"/>
    <property type="evidence" value="ECO:0007669"/>
    <property type="project" value="UniProtKB-KW"/>
</dbReference>
<keyword evidence="15" id="KW-1185">Reference proteome</keyword>
<dbReference type="SMART" id="SM00487">
    <property type="entry name" value="DEXDc"/>
    <property type="match status" value="1"/>
</dbReference>
<dbReference type="FunFam" id="3.40.50.300:FF:000296">
    <property type="entry name" value="ATP-dependent DNA helicase RecQ"/>
    <property type="match status" value="1"/>
</dbReference>
<dbReference type="Pfam" id="PF16124">
    <property type="entry name" value="RecQ_Zn_bind"/>
    <property type="match status" value="1"/>
</dbReference>
<name>A0A0B2UJH3_9MICR</name>
<dbReference type="PROSITE" id="PS51194">
    <property type="entry name" value="HELICASE_CTER"/>
    <property type="match status" value="1"/>
</dbReference>